<evidence type="ECO:0000313" key="2">
    <source>
        <dbReference type="Proteomes" id="UP001603857"/>
    </source>
</evidence>
<evidence type="ECO:0000313" key="1">
    <source>
        <dbReference type="EMBL" id="KAL2347371.1"/>
    </source>
</evidence>
<dbReference type="EMBL" id="JBGMDY010000001">
    <property type="protein sequence ID" value="KAL2347371.1"/>
    <property type="molecule type" value="Genomic_DNA"/>
</dbReference>
<dbReference type="AlphaFoldDB" id="A0ABD1NHE2"/>
<proteinExistence type="predicted"/>
<comment type="caution">
    <text evidence="1">The sequence shown here is derived from an EMBL/GenBank/DDBJ whole genome shotgun (WGS) entry which is preliminary data.</text>
</comment>
<dbReference type="Proteomes" id="UP001603857">
    <property type="component" value="Unassembled WGS sequence"/>
</dbReference>
<organism evidence="1 2">
    <name type="scientific">Flemingia macrophylla</name>
    <dbReference type="NCBI Taxonomy" id="520843"/>
    <lineage>
        <taxon>Eukaryota</taxon>
        <taxon>Viridiplantae</taxon>
        <taxon>Streptophyta</taxon>
        <taxon>Embryophyta</taxon>
        <taxon>Tracheophyta</taxon>
        <taxon>Spermatophyta</taxon>
        <taxon>Magnoliopsida</taxon>
        <taxon>eudicotyledons</taxon>
        <taxon>Gunneridae</taxon>
        <taxon>Pentapetalae</taxon>
        <taxon>rosids</taxon>
        <taxon>fabids</taxon>
        <taxon>Fabales</taxon>
        <taxon>Fabaceae</taxon>
        <taxon>Papilionoideae</taxon>
        <taxon>50 kb inversion clade</taxon>
        <taxon>NPAAA clade</taxon>
        <taxon>indigoferoid/millettioid clade</taxon>
        <taxon>Phaseoleae</taxon>
        <taxon>Flemingia</taxon>
    </lineage>
</organism>
<keyword evidence="2" id="KW-1185">Reference proteome</keyword>
<gene>
    <name evidence="1" type="ORF">Fmac_001371</name>
</gene>
<sequence length="175" mass="20604">MEEISIALLEEDEISCKEELEKQGKTVIVVFSCGGPRIPHPQRVTMLQSHYNRVESLQGFTLHPARSLEFNILYTMGWEDDVLRYIRNIGWDFLMSFYPKIHPRATTEFLAISFYVEIHILGEGMPSSWMVSYWMNEAYRSTTLDDFNIQCRFISSEDIYTEEYQTTYLAKPNYL</sequence>
<protein>
    <submittedName>
        <fullName evidence="1">Uncharacterized protein</fullName>
    </submittedName>
</protein>
<name>A0ABD1NHE2_9FABA</name>
<reference evidence="1 2" key="1">
    <citation type="submission" date="2024-08" db="EMBL/GenBank/DDBJ databases">
        <title>Insights into the chromosomal genome structure of Flemingia macrophylla.</title>
        <authorList>
            <person name="Ding Y."/>
            <person name="Zhao Y."/>
            <person name="Bi W."/>
            <person name="Wu M."/>
            <person name="Zhao G."/>
            <person name="Gong Y."/>
            <person name="Li W."/>
            <person name="Zhang P."/>
        </authorList>
    </citation>
    <scope>NUCLEOTIDE SEQUENCE [LARGE SCALE GENOMIC DNA]</scope>
    <source>
        <strain evidence="1">DYQJB</strain>
        <tissue evidence="1">Leaf</tissue>
    </source>
</reference>
<accession>A0ABD1NHE2</accession>